<evidence type="ECO:0000256" key="10">
    <source>
        <dbReference type="ARBA" id="ARBA00047445"/>
    </source>
</evidence>
<dbReference type="FunFam" id="3.20.20.70:FF:000030">
    <property type="entry name" value="Nicotinate-nucleotide pyrophosphorylase, carboxylating"/>
    <property type="match status" value="1"/>
</dbReference>
<dbReference type="InterPro" id="IPR022412">
    <property type="entry name" value="Quinolinate_PRibosylTrfase_N"/>
</dbReference>
<feature type="binding site" evidence="13">
    <location>
        <position position="155"/>
    </location>
    <ligand>
        <name>substrate</name>
    </ligand>
</feature>
<dbReference type="InterPro" id="IPR037128">
    <property type="entry name" value="Quinolinate_PRibosylTase_N_sf"/>
</dbReference>
<feature type="binding site" evidence="13">
    <location>
        <begin position="131"/>
        <end position="133"/>
    </location>
    <ligand>
        <name>substrate</name>
    </ligand>
</feature>
<dbReference type="InterPro" id="IPR036068">
    <property type="entry name" value="Nicotinate_pribotase-like_C"/>
</dbReference>
<comment type="subunit">
    <text evidence="4">Hexamer formed by 3 homodimers.</text>
</comment>
<keyword evidence="17" id="KW-1185">Reference proteome</keyword>
<feature type="binding site" evidence="13">
    <location>
        <position position="165"/>
    </location>
    <ligand>
        <name>substrate</name>
    </ligand>
</feature>
<evidence type="ECO:0000259" key="15">
    <source>
        <dbReference type="Pfam" id="PF02749"/>
    </source>
</evidence>
<feature type="binding site" evidence="13">
    <location>
        <position position="216"/>
    </location>
    <ligand>
        <name>substrate</name>
    </ligand>
</feature>
<dbReference type="RefSeq" id="WP_068712471.1">
    <property type="nucleotide sequence ID" value="NZ_LSZP01000046.1"/>
</dbReference>
<dbReference type="Gene3D" id="3.20.20.70">
    <property type="entry name" value="Aldolase class I"/>
    <property type="match status" value="1"/>
</dbReference>
<dbReference type="PANTHER" id="PTHR32179:SF3">
    <property type="entry name" value="NICOTINATE-NUCLEOTIDE PYROPHOSPHORYLASE [CARBOXYLATING]"/>
    <property type="match status" value="1"/>
</dbReference>
<name>A0A139SK80_9BACT</name>
<dbReference type="FunFam" id="3.90.1170.20:FF:000001">
    <property type="entry name" value="Nicotinate-nucleotide diphosphorylase (Carboxylating)"/>
    <property type="match status" value="1"/>
</dbReference>
<comment type="caution">
    <text evidence="16">The sequence shown here is derived from an EMBL/GenBank/DDBJ whole genome shotgun (WGS) entry which is preliminary data.</text>
</comment>
<evidence type="ECO:0000256" key="7">
    <source>
        <dbReference type="ARBA" id="ARBA00022676"/>
    </source>
</evidence>
<dbReference type="SUPFAM" id="SSF54675">
    <property type="entry name" value="Nicotinate/Quinolinate PRTase N-terminal domain-like"/>
    <property type="match status" value="1"/>
</dbReference>
<evidence type="ECO:0000256" key="6">
    <source>
        <dbReference type="ARBA" id="ARBA00022642"/>
    </source>
</evidence>
<dbReference type="InterPro" id="IPR013785">
    <property type="entry name" value="Aldolase_TIM"/>
</dbReference>
<evidence type="ECO:0000313" key="17">
    <source>
        <dbReference type="Proteomes" id="UP000071392"/>
    </source>
</evidence>
<comment type="function">
    <text evidence="1">Involved in the catabolism of quinolinic acid (QA).</text>
</comment>
<protein>
    <recommendedName>
        <fullName evidence="11">Probable nicotinate-nucleotide pyrophosphorylase [carboxylating]</fullName>
        <ecNumber evidence="5">2.4.2.19</ecNumber>
    </recommendedName>
    <alternativeName>
        <fullName evidence="9">Quinolinate phosphoribosyltransferase [decarboxylating]</fullName>
    </alternativeName>
</protein>
<dbReference type="UniPathway" id="UPA00253">
    <property type="reaction ID" value="UER00331"/>
</dbReference>
<dbReference type="GO" id="GO:0009435">
    <property type="term" value="P:NAD+ biosynthetic process"/>
    <property type="evidence" value="ECO:0007669"/>
    <property type="project" value="UniProtKB-UniPathway"/>
</dbReference>
<evidence type="ECO:0000259" key="14">
    <source>
        <dbReference type="Pfam" id="PF01729"/>
    </source>
</evidence>
<dbReference type="GO" id="GO:0004514">
    <property type="term" value="F:nicotinate-nucleotide diphosphorylase (carboxylating) activity"/>
    <property type="evidence" value="ECO:0007669"/>
    <property type="project" value="UniProtKB-EC"/>
</dbReference>
<dbReference type="NCBIfam" id="TIGR00078">
    <property type="entry name" value="nadC"/>
    <property type="match status" value="1"/>
</dbReference>
<evidence type="ECO:0000256" key="5">
    <source>
        <dbReference type="ARBA" id="ARBA00011944"/>
    </source>
</evidence>
<feature type="domain" description="Quinolinate phosphoribosyl transferase C-terminal" evidence="14">
    <location>
        <begin position="110"/>
        <end position="275"/>
    </location>
</feature>
<dbReference type="SUPFAM" id="SSF51690">
    <property type="entry name" value="Nicotinate/Quinolinate PRTase C-terminal domain-like"/>
    <property type="match status" value="1"/>
</dbReference>
<organism evidence="16 17">
    <name type="scientific">Cephaloticoccus capnophilus</name>
    <dbReference type="NCBI Taxonomy" id="1548208"/>
    <lineage>
        <taxon>Bacteria</taxon>
        <taxon>Pseudomonadati</taxon>
        <taxon>Verrucomicrobiota</taxon>
        <taxon>Opitutia</taxon>
        <taxon>Opitutales</taxon>
        <taxon>Opitutaceae</taxon>
        <taxon>Cephaloticoccus</taxon>
    </lineage>
</organism>
<dbReference type="InterPro" id="IPR004393">
    <property type="entry name" value="NadC"/>
</dbReference>
<evidence type="ECO:0000256" key="12">
    <source>
        <dbReference type="PIRNR" id="PIRNR006250"/>
    </source>
</evidence>
<dbReference type="GO" id="GO:0005737">
    <property type="term" value="C:cytoplasm"/>
    <property type="evidence" value="ECO:0007669"/>
    <property type="project" value="TreeGrafter"/>
</dbReference>
<dbReference type="InterPro" id="IPR002638">
    <property type="entry name" value="Quinolinate_PRibosylTrfase_C"/>
</dbReference>
<accession>A0A139SK80</accession>
<dbReference type="OrthoDB" id="9782546at2"/>
<feature type="binding site" evidence="13">
    <location>
        <begin position="239"/>
        <end position="241"/>
    </location>
    <ligand>
        <name>substrate</name>
    </ligand>
</feature>
<comment type="similarity">
    <text evidence="3 12">Belongs to the NadC/ModD family.</text>
</comment>
<evidence type="ECO:0000256" key="13">
    <source>
        <dbReference type="PIRSR" id="PIRSR006250-1"/>
    </source>
</evidence>
<dbReference type="GO" id="GO:0034213">
    <property type="term" value="P:quinolinate catabolic process"/>
    <property type="evidence" value="ECO:0007669"/>
    <property type="project" value="TreeGrafter"/>
</dbReference>
<gene>
    <name evidence="16" type="ORF">AXK12_06250</name>
</gene>
<evidence type="ECO:0000256" key="2">
    <source>
        <dbReference type="ARBA" id="ARBA00004893"/>
    </source>
</evidence>
<dbReference type="PIRSF" id="PIRSF006250">
    <property type="entry name" value="NadC_ModD"/>
    <property type="match status" value="1"/>
</dbReference>
<dbReference type="CDD" id="cd01572">
    <property type="entry name" value="QPRTase"/>
    <property type="match status" value="1"/>
</dbReference>
<dbReference type="EC" id="2.4.2.19" evidence="5"/>
<evidence type="ECO:0000256" key="9">
    <source>
        <dbReference type="ARBA" id="ARBA00033102"/>
    </source>
</evidence>
<dbReference type="STRING" id="1548208.AXK12_06250"/>
<evidence type="ECO:0000256" key="1">
    <source>
        <dbReference type="ARBA" id="ARBA00003237"/>
    </source>
</evidence>
<keyword evidence="6" id="KW-0662">Pyridine nucleotide biosynthesis</keyword>
<sequence>MLLTPRTEHLIDLALEEDAALGDLTSRAIFAPTQRSRALIKAKEPLVLCGVEIAARTFTRLDPCFQIEPAAADGDSLAAGAPVLHISGPTLALLTAERTALNFLQRLSGIATQARRYAAAVEGTGVRIVDTRKTTPAWRALEKYAVRCGGAHNHRATLGEHVLIKDNHIAAAGSLTRAVALCRDAAPHGARIEVEAATLDQVQEALRAAADIILLDNMSPEQIAAAVAVIGGAALVEVSGGVTYQTLRDYALPGVDLISIGALTHSATAADLSLDIVAE</sequence>
<comment type="catalytic activity">
    <reaction evidence="10">
        <text>nicotinate beta-D-ribonucleotide + CO2 + diphosphate = quinolinate + 5-phospho-alpha-D-ribose 1-diphosphate + 2 H(+)</text>
        <dbReference type="Rhea" id="RHEA:12733"/>
        <dbReference type="ChEBI" id="CHEBI:15378"/>
        <dbReference type="ChEBI" id="CHEBI:16526"/>
        <dbReference type="ChEBI" id="CHEBI:29959"/>
        <dbReference type="ChEBI" id="CHEBI:33019"/>
        <dbReference type="ChEBI" id="CHEBI:57502"/>
        <dbReference type="ChEBI" id="CHEBI:58017"/>
        <dbReference type="EC" id="2.4.2.19"/>
    </reaction>
</comment>
<evidence type="ECO:0000256" key="4">
    <source>
        <dbReference type="ARBA" id="ARBA00011218"/>
    </source>
</evidence>
<dbReference type="Proteomes" id="UP000071392">
    <property type="component" value="Unassembled WGS sequence"/>
</dbReference>
<evidence type="ECO:0000256" key="11">
    <source>
        <dbReference type="ARBA" id="ARBA00069173"/>
    </source>
</evidence>
<keyword evidence="7 12" id="KW-0328">Glycosyltransferase</keyword>
<dbReference type="InterPro" id="IPR027277">
    <property type="entry name" value="NadC/ModD"/>
</dbReference>
<feature type="domain" description="Quinolinate phosphoribosyl transferase N-terminal" evidence="15">
    <location>
        <begin position="23"/>
        <end position="108"/>
    </location>
</feature>
<dbReference type="EMBL" id="LSZP01000046">
    <property type="protein sequence ID" value="KXU34965.1"/>
    <property type="molecule type" value="Genomic_DNA"/>
</dbReference>
<comment type="pathway">
    <text evidence="2">Cofactor biosynthesis; NAD(+) biosynthesis; nicotinate D-ribonucleotide from quinolinate: step 1/1.</text>
</comment>
<dbReference type="Gene3D" id="3.90.1170.20">
    <property type="entry name" value="Quinolinate phosphoribosyl transferase, N-terminal domain"/>
    <property type="match status" value="1"/>
</dbReference>
<reference evidence="16 17" key="1">
    <citation type="submission" date="2016-02" db="EMBL/GenBank/DDBJ databases">
        <authorList>
            <person name="Wen L."/>
            <person name="He K."/>
            <person name="Yang H."/>
        </authorList>
    </citation>
    <scope>NUCLEOTIDE SEQUENCE [LARGE SCALE GENOMIC DNA]</scope>
    <source>
        <strain evidence="16 17">CV41</strain>
    </source>
</reference>
<feature type="binding site" evidence="13">
    <location>
        <position position="195"/>
    </location>
    <ligand>
        <name>substrate</name>
    </ligand>
</feature>
<evidence type="ECO:0000256" key="3">
    <source>
        <dbReference type="ARBA" id="ARBA00009400"/>
    </source>
</evidence>
<keyword evidence="8 12" id="KW-0808">Transferase</keyword>
<evidence type="ECO:0000256" key="8">
    <source>
        <dbReference type="ARBA" id="ARBA00022679"/>
    </source>
</evidence>
<dbReference type="AlphaFoldDB" id="A0A139SK80"/>
<dbReference type="PANTHER" id="PTHR32179">
    <property type="entry name" value="NICOTINATE-NUCLEOTIDE PYROPHOSPHORYLASE [CARBOXYLATING]"/>
    <property type="match status" value="1"/>
</dbReference>
<dbReference type="Pfam" id="PF01729">
    <property type="entry name" value="QRPTase_C"/>
    <property type="match status" value="1"/>
</dbReference>
<proteinExistence type="inferred from homology"/>
<dbReference type="Pfam" id="PF02749">
    <property type="entry name" value="QRPTase_N"/>
    <property type="match status" value="1"/>
</dbReference>
<feature type="binding site" evidence="13">
    <location>
        <position position="98"/>
    </location>
    <ligand>
        <name>substrate</name>
    </ligand>
</feature>
<evidence type="ECO:0000313" key="16">
    <source>
        <dbReference type="EMBL" id="KXU34965.1"/>
    </source>
</evidence>
<feature type="binding site" evidence="13">
    <location>
        <begin position="260"/>
        <end position="262"/>
    </location>
    <ligand>
        <name>substrate</name>
    </ligand>
</feature>